<feature type="chain" id="PRO_5038867501" evidence="1">
    <location>
        <begin position="38"/>
        <end position="104"/>
    </location>
</feature>
<proteinExistence type="predicted"/>
<keyword evidence="1" id="KW-0732">Signal</keyword>
<dbReference type="OrthoDB" id="10457751at2759"/>
<keyword evidence="3" id="KW-1185">Reference proteome</keyword>
<gene>
    <name evidence="2" type="ORF">GOP47_0010018</name>
</gene>
<feature type="non-terminal residue" evidence="2">
    <location>
        <position position="1"/>
    </location>
</feature>
<protein>
    <submittedName>
        <fullName evidence="2">Uncharacterized protein</fullName>
    </submittedName>
</protein>
<dbReference type="EMBL" id="JABFUD020000009">
    <property type="protein sequence ID" value="KAI5075942.1"/>
    <property type="molecule type" value="Genomic_DNA"/>
</dbReference>
<dbReference type="AlphaFoldDB" id="A0A9D4UYV1"/>
<dbReference type="Proteomes" id="UP000886520">
    <property type="component" value="Chromosome 9"/>
</dbReference>
<organism evidence="2 3">
    <name type="scientific">Adiantum capillus-veneris</name>
    <name type="common">Maidenhair fern</name>
    <dbReference type="NCBI Taxonomy" id="13818"/>
    <lineage>
        <taxon>Eukaryota</taxon>
        <taxon>Viridiplantae</taxon>
        <taxon>Streptophyta</taxon>
        <taxon>Embryophyta</taxon>
        <taxon>Tracheophyta</taxon>
        <taxon>Polypodiopsida</taxon>
        <taxon>Polypodiidae</taxon>
        <taxon>Polypodiales</taxon>
        <taxon>Pteridineae</taxon>
        <taxon>Pteridaceae</taxon>
        <taxon>Vittarioideae</taxon>
        <taxon>Adiantum</taxon>
    </lineage>
</organism>
<evidence type="ECO:0000256" key="1">
    <source>
        <dbReference type="SAM" id="SignalP"/>
    </source>
</evidence>
<reference evidence="2" key="1">
    <citation type="submission" date="2021-01" db="EMBL/GenBank/DDBJ databases">
        <title>Adiantum capillus-veneris genome.</title>
        <authorList>
            <person name="Fang Y."/>
            <person name="Liao Q."/>
        </authorList>
    </citation>
    <scope>NUCLEOTIDE SEQUENCE</scope>
    <source>
        <strain evidence="2">H3</strain>
        <tissue evidence="2">Leaf</tissue>
    </source>
</reference>
<evidence type="ECO:0000313" key="3">
    <source>
        <dbReference type="Proteomes" id="UP000886520"/>
    </source>
</evidence>
<comment type="caution">
    <text evidence="2">The sequence shown here is derived from an EMBL/GenBank/DDBJ whole genome shotgun (WGS) entry which is preliminary data.</text>
</comment>
<feature type="signal peptide" evidence="1">
    <location>
        <begin position="1"/>
        <end position="37"/>
    </location>
</feature>
<accession>A0A9D4UYV1</accession>
<name>A0A9D4UYV1_ADICA</name>
<sequence>EHYRHEPSSPKMKASSVLALAVISMVLVSVLLEGAAAADVYKKKPRCVSRLPHPDCDKSPVDGSYTNICSCCRKVGGVTFCPRLYKKLAAIKDVCARIRCATSP</sequence>
<evidence type="ECO:0000313" key="2">
    <source>
        <dbReference type="EMBL" id="KAI5075942.1"/>
    </source>
</evidence>